<dbReference type="GO" id="GO:0022904">
    <property type="term" value="P:respiratory electron transport chain"/>
    <property type="evidence" value="ECO:0007669"/>
    <property type="project" value="InterPro"/>
</dbReference>
<feature type="transmembrane region" description="Helical" evidence="6">
    <location>
        <begin position="72"/>
        <end position="95"/>
    </location>
</feature>
<evidence type="ECO:0000256" key="1">
    <source>
        <dbReference type="ARBA" id="ARBA00004651"/>
    </source>
</evidence>
<dbReference type="AlphaFoldDB" id="A0A1Y1QL50"/>
<reference evidence="8 9" key="1">
    <citation type="submission" date="2017-01" db="EMBL/GenBank/DDBJ databases">
        <title>Novel large sulfur bacteria in the metagenomes of groundwater-fed chemosynthetic microbial mats in the Lake Huron basin.</title>
        <authorList>
            <person name="Sharrar A.M."/>
            <person name="Flood B.E."/>
            <person name="Bailey J.V."/>
            <person name="Jones D.S."/>
            <person name="Biddanda B."/>
            <person name="Ruberg S.A."/>
            <person name="Marcus D.N."/>
            <person name="Dick G.J."/>
        </authorList>
    </citation>
    <scope>NUCLEOTIDE SEQUENCE [LARGE SCALE GENOMIC DNA]</scope>
    <source>
        <strain evidence="8">A8</strain>
    </source>
</reference>
<evidence type="ECO:0000313" key="9">
    <source>
        <dbReference type="Proteomes" id="UP000192491"/>
    </source>
</evidence>
<evidence type="ECO:0000313" key="8">
    <source>
        <dbReference type="EMBL" id="OQX08331.1"/>
    </source>
</evidence>
<keyword evidence="5 6" id="KW-0472">Membrane</keyword>
<keyword evidence="2" id="KW-1003">Cell membrane</keyword>
<accession>A0A1Y1QL50</accession>
<dbReference type="Pfam" id="PF01292">
    <property type="entry name" value="Ni_hydr_CYTB"/>
    <property type="match status" value="1"/>
</dbReference>
<evidence type="ECO:0000256" key="5">
    <source>
        <dbReference type="ARBA" id="ARBA00023136"/>
    </source>
</evidence>
<organism evidence="8 9">
    <name type="scientific">Thiothrix lacustris</name>
    <dbReference type="NCBI Taxonomy" id="525917"/>
    <lineage>
        <taxon>Bacteria</taxon>
        <taxon>Pseudomonadati</taxon>
        <taxon>Pseudomonadota</taxon>
        <taxon>Gammaproteobacteria</taxon>
        <taxon>Thiotrichales</taxon>
        <taxon>Thiotrichaceae</taxon>
        <taxon>Thiothrix</taxon>
    </lineage>
</organism>
<feature type="transmembrane region" description="Helical" evidence="6">
    <location>
        <begin position="171"/>
        <end position="194"/>
    </location>
</feature>
<dbReference type="SUPFAM" id="SSF81342">
    <property type="entry name" value="Transmembrane di-heme cytochromes"/>
    <property type="match status" value="1"/>
</dbReference>
<feature type="transmembrane region" description="Helical" evidence="6">
    <location>
        <begin position="40"/>
        <end position="60"/>
    </location>
</feature>
<feature type="transmembrane region" description="Helical" evidence="6">
    <location>
        <begin position="140"/>
        <end position="159"/>
    </location>
</feature>
<evidence type="ECO:0000256" key="4">
    <source>
        <dbReference type="ARBA" id="ARBA00022989"/>
    </source>
</evidence>
<dbReference type="Gene3D" id="1.20.950.20">
    <property type="entry name" value="Transmembrane di-heme cytochromes, Chain C"/>
    <property type="match status" value="1"/>
</dbReference>
<gene>
    <name evidence="8" type="ORF">BWK73_25755</name>
</gene>
<sequence length="241" mass="27246">MPLLFWIPVRLRLYDDVVSEAEMQQETIRCVLVWSGWVRLMHGLIGAGVLFLLASAWALQQGAVDPDFWRDWHMIVGELVLIAVVGRVILMFLLPGTANWRAFLPDKAQWEGMKQMALFYLSFAQFPLPNWYGHNPFWRVIYPLVWLVLLVCAVTGLFYNAPYQFLGMSMFGLHGILASLILWFTVAHVVAVVLHDLKGKGASISAIVSGYRYFHVETPDTTVKRPSDGKASIVHVSIASK</sequence>
<dbReference type="PANTHER" id="PTHR30485">
    <property type="entry name" value="NI/FE-HYDROGENASE 1 B-TYPE CYTOCHROME SUBUNIT"/>
    <property type="match status" value="1"/>
</dbReference>
<keyword evidence="4 6" id="KW-1133">Transmembrane helix</keyword>
<feature type="domain" description="Cytochrome b561 bacterial/Ni-hydrogenase" evidence="7">
    <location>
        <begin position="33"/>
        <end position="210"/>
    </location>
</feature>
<protein>
    <recommendedName>
        <fullName evidence="7">Cytochrome b561 bacterial/Ni-hydrogenase domain-containing protein</fullName>
    </recommendedName>
</protein>
<dbReference type="GO" id="GO:0005886">
    <property type="term" value="C:plasma membrane"/>
    <property type="evidence" value="ECO:0007669"/>
    <property type="project" value="UniProtKB-SubCell"/>
</dbReference>
<dbReference type="EMBL" id="MTEJ01000178">
    <property type="protein sequence ID" value="OQX08331.1"/>
    <property type="molecule type" value="Genomic_DNA"/>
</dbReference>
<dbReference type="InterPro" id="IPR016174">
    <property type="entry name" value="Di-haem_cyt_TM"/>
</dbReference>
<evidence type="ECO:0000256" key="6">
    <source>
        <dbReference type="SAM" id="Phobius"/>
    </source>
</evidence>
<dbReference type="PANTHER" id="PTHR30485:SF2">
    <property type="entry name" value="BLL0597 PROTEIN"/>
    <property type="match status" value="1"/>
</dbReference>
<proteinExistence type="predicted"/>
<dbReference type="GO" id="GO:0009055">
    <property type="term" value="F:electron transfer activity"/>
    <property type="evidence" value="ECO:0007669"/>
    <property type="project" value="InterPro"/>
</dbReference>
<evidence type="ECO:0000256" key="2">
    <source>
        <dbReference type="ARBA" id="ARBA00022475"/>
    </source>
</evidence>
<evidence type="ECO:0000259" key="7">
    <source>
        <dbReference type="Pfam" id="PF01292"/>
    </source>
</evidence>
<dbReference type="InterPro" id="IPR051542">
    <property type="entry name" value="Hydrogenase_cytochrome"/>
</dbReference>
<comment type="subcellular location">
    <subcellularLocation>
        <location evidence="1">Cell membrane</location>
        <topology evidence="1">Multi-pass membrane protein</topology>
    </subcellularLocation>
</comment>
<feature type="transmembrane region" description="Helical" evidence="6">
    <location>
        <begin position="115"/>
        <end position="133"/>
    </location>
</feature>
<dbReference type="Proteomes" id="UP000192491">
    <property type="component" value="Unassembled WGS sequence"/>
</dbReference>
<dbReference type="InterPro" id="IPR011577">
    <property type="entry name" value="Cyt_b561_bac/Ni-Hgenase"/>
</dbReference>
<dbReference type="GO" id="GO:0020037">
    <property type="term" value="F:heme binding"/>
    <property type="evidence" value="ECO:0007669"/>
    <property type="project" value="TreeGrafter"/>
</dbReference>
<name>A0A1Y1QL50_9GAMM</name>
<comment type="caution">
    <text evidence="8">The sequence shown here is derived from an EMBL/GenBank/DDBJ whole genome shotgun (WGS) entry which is preliminary data.</text>
</comment>
<keyword evidence="3 6" id="KW-0812">Transmembrane</keyword>
<evidence type="ECO:0000256" key="3">
    <source>
        <dbReference type="ARBA" id="ARBA00022692"/>
    </source>
</evidence>